<proteinExistence type="predicted"/>
<evidence type="ECO:0000313" key="1">
    <source>
        <dbReference type="EMBL" id="MBB3102394.1"/>
    </source>
</evidence>
<evidence type="ECO:0000313" key="2">
    <source>
        <dbReference type="Proteomes" id="UP000549250"/>
    </source>
</evidence>
<dbReference type="EMBL" id="JACHXI010000002">
    <property type="protein sequence ID" value="MBB3102394.1"/>
    <property type="molecule type" value="Genomic_DNA"/>
</dbReference>
<dbReference type="Proteomes" id="UP000549250">
    <property type="component" value="Unassembled WGS sequence"/>
</dbReference>
<organism evidence="1 2">
    <name type="scientific">Azomonas macrocytogenes</name>
    <name type="common">Azotobacter macrocytogenes</name>
    <dbReference type="NCBI Taxonomy" id="69962"/>
    <lineage>
        <taxon>Bacteria</taxon>
        <taxon>Pseudomonadati</taxon>
        <taxon>Pseudomonadota</taxon>
        <taxon>Gammaproteobacteria</taxon>
        <taxon>Pseudomonadales</taxon>
        <taxon>Pseudomonadaceae</taxon>
        <taxon>Azomonas</taxon>
    </lineage>
</organism>
<dbReference type="AlphaFoldDB" id="A0A839T1X4"/>
<accession>A0A839T1X4</accession>
<protein>
    <submittedName>
        <fullName evidence="1">Uncharacterized protein</fullName>
    </submittedName>
</protein>
<reference evidence="1 2" key="1">
    <citation type="submission" date="2020-08" db="EMBL/GenBank/DDBJ databases">
        <title>Genomic Encyclopedia of Type Strains, Phase III (KMG-III): the genomes of soil and plant-associated and newly described type strains.</title>
        <authorList>
            <person name="Whitman W."/>
        </authorList>
    </citation>
    <scope>NUCLEOTIDE SEQUENCE [LARGE SCALE GENOMIC DNA]</scope>
    <source>
        <strain evidence="1 2">CECT 4462</strain>
    </source>
</reference>
<name>A0A839T1X4_AZOMA</name>
<gene>
    <name evidence="1" type="ORF">FHR87_000767</name>
</gene>
<comment type="caution">
    <text evidence="1">The sequence shown here is derived from an EMBL/GenBank/DDBJ whole genome shotgun (WGS) entry which is preliminary data.</text>
</comment>
<keyword evidence="2" id="KW-1185">Reference proteome</keyword>
<sequence length="34" mass="4093">MEESHLTSLHGLRDRRPQGEAFLQRETYWACDCR</sequence>